<name>A0A0U1KVG7_9FIRM</name>
<evidence type="ECO:0000313" key="2">
    <source>
        <dbReference type="Proteomes" id="UP000049855"/>
    </source>
</evidence>
<protein>
    <submittedName>
        <fullName evidence="1">16S rRNA processing protein RimM</fullName>
    </submittedName>
</protein>
<proteinExistence type="predicted"/>
<dbReference type="Gene3D" id="6.10.140.1110">
    <property type="match status" value="1"/>
</dbReference>
<dbReference type="Pfam" id="PF11068">
    <property type="entry name" value="YlqD"/>
    <property type="match status" value="1"/>
</dbReference>
<organism evidence="1 2">
    <name type="scientific">Sporomusa ovata</name>
    <dbReference type="NCBI Taxonomy" id="2378"/>
    <lineage>
        <taxon>Bacteria</taxon>
        <taxon>Bacillati</taxon>
        <taxon>Bacillota</taxon>
        <taxon>Negativicutes</taxon>
        <taxon>Selenomonadales</taxon>
        <taxon>Sporomusaceae</taxon>
        <taxon>Sporomusa</taxon>
    </lineage>
</organism>
<sequence>MANIENLTIKCPVTIKAKVTEDLKAQVAAEIQEAIKKADLELQQIDFHAKRMMSEQAKQDAQGLVGLRQQIDAERQKRLEFKNHMLDKLKDTAQLEIGAEIVQGTMDRVVTINIGDDLHKLMATEILLEDGKVIAFRS</sequence>
<dbReference type="AlphaFoldDB" id="A0A0U1KVG7"/>
<dbReference type="EMBL" id="CTRP01000004">
    <property type="protein sequence ID" value="CQR71427.1"/>
    <property type="molecule type" value="Genomic_DNA"/>
</dbReference>
<accession>A0A0U1KVG7</accession>
<evidence type="ECO:0000313" key="1">
    <source>
        <dbReference type="EMBL" id="CQR71427.1"/>
    </source>
</evidence>
<dbReference type="RefSeq" id="WP_021167525.1">
    <property type="nucleotide sequence ID" value="NZ_CTRP01000004.1"/>
</dbReference>
<dbReference type="InterPro" id="IPR021297">
    <property type="entry name" value="YlqD"/>
</dbReference>
<gene>
    <name evidence="1" type="ORF">SpAn4DRAFT_3932</name>
</gene>
<dbReference type="Proteomes" id="UP000049855">
    <property type="component" value="Unassembled WGS sequence"/>
</dbReference>
<reference evidence="2" key="1">
    <citation type="submission" date="2015-03" db="EMBL/GenBank/DDBJ databases">
        <authorList>
            <person name="Nijsse Bart"/>
        </authorList>
    </citation>
    <scope>NUCLEOTIDE SEQUENCE [LARGE SCALE GENOMIC DNA]</scope>
</reference>
<keyword evidence="2" id="KW-1185">Reference proteome</keyword>